<keyword evidence="2" id="KW-1185">Reference proteome</keyword>
<comment type="caution">
    <text evidence="1">The sequence shown here is derived from an EMBL/GenBank/DDBJ whole genome shotgun (WGS) entry which is preliminary data.</text>
</comment>
<dbReference type="Gene3D" id="1.10.3360.10">
    <property type="entry name" value="VPA0735-like domain"/>
    <property type="match status" value="1"/>
</dbReference>
<accession>A0ABW6XYR4</accession>
<evidence type="ECO:0000313" key="1">
    <source>
        <dbReference type="EMBL" id="MFF5922649.1"/>
    </source>
</evidence>
<protein>
    <submittedName>
        <fullName evidence="1">Uncharacterized protein</fullName>
    </submittedName>
</protein>
<dbReference type="RefSeq" id="WP_388310003.1">
    <property type="nucleotide sequence ID" value="NZ_JBIBDZ010000011.1"/>
</dbReference>
<dbReference type="SUPFAM" id="SSF160935">
    <property type="entry name" value="VPA0735-like"/>
    <property type="match status" value="1"/>
</dbReference>
<dbReference type="Proteomes" id="UP001602370">
    <property type="component" value="Unassembled WGS sequence"/>
</dbReference>
<dbReference type="EMBL" id="JBIBDZ010000011">
    <property type="protein sequence ID" value="MFF5922649.1"/>
    <property type="molecule type" value="Genomic_DNA"/>
</dbReference>
<evidence type="ECO:0000313" key="2">
    <source>
        <dbReference type="Proteomes" id="UP001602370"/>
    </source>
</evidence>
<proteinExistence type="predicted"/>
<name>A0ABW6XYR4_9ACTN</name>
<dbReference type="PANTHER" id="PTHR36509">
    <property type="entry name" value="BLL3101 PROTEIN"/>
    <property type="match status" value="1"/>
</dbReference>
<organism evidence="1 2">
    <name type="scientific">Streptomyces flavochromogenes</name>
    <dbReference type="NCBI Taxonomy" id="68199"/>
    <lineage>
        <taxon>Bacteria</taxon>
        <taxon>Bacillati</taxon>
        <taxon>Actinomycetota</taxon>
        <taxon>Actinomycetes</taxon>
        <taxon>Kitasatosporales</taxon>
        <taxon>Streptomycetaceae</taxon>
        <taxon>Streptomyces</taxon>
    </lineage>
</organism>
<dbReference type="PANTHER" id="PTHR36509:SF2">
    <property type="entry name" value="BLL3101 PROTEIN"/>
    <property type="match status" value="1"/>
</dbReference>
<sequence>MHALSGREYFTLLNRMMVDNPPAPADAPYLGRLAKLGIAPGAVLDDLSSDELAALDEGARQGPETLRGLLAEAESAKDGGWAVHRGLSDYGTDFAKRAVITRFGYGADLDADAL</sequence>
<reference evidence="1 2" key="1">
    <citation type="submission" date="2024-10" db="EMBL/GenBank/DDBJ databases">
        <title>The Natural Products Discovery Center: Release of the First 8490 Sequenced Strains for Exploring Actinobacteria Biosynthetic Diversity.</title>
        <authorList>
            <person name="Kalkreuter E."/>
            <person name="Kautsar S.A."/>
            <person name="Yang D."/>
            <person name="Bader C.D."/>
            <person name="Teijaro C.N."/>
            <person name="Fluegel L."/>
            <person name="Davis C.M."/>
            <person name="Simpson J.R."/>
            <person name="Lauterbach L."/>
            <person name="Steele A.D."/>
            <person name="Gui C."/>
            <person name="Meng S."/>
            <person name="Li G."/>
            <person name="Viehrig K."/>
            <person name="Ye F."/>
            <person name="Su P."/>
            <person name="Kiefer A.F."/>
            <person name="Nichols A."/>
            <person name="Cepeda A.J."/>
            <person name="Yan W."/>
            <person name="Fan B."/>
            <person name="Jiang Y."/>
            <person name="Adhikari A."/>
            <person name="Zheng C.-J."/>
            <person name="Schuster L."/>
            <person name="Cowan T.M."/>
            <person name="Smanski M.J."/>
            <person name="Chevrette M.G."/>
            <person name="De Carvalho L.P.S."/>
            <person name="Shen B."/>
        </authorList>
    </citation>
    <scope>NUCLEOTIDE SEQUENCE [LARGE SCALE GENOMIC DNA]</scope>
    <source>
        <strain evidence="1 2">NPDC012605</strain>
    </source>
</reference>
<gene>
    <name evidence="1" type="ORF">ACFY8C_30605</name>
</gene>